<dbReference type="Gene3D" id="3.40.630.30">
    <property type="match status" value="1"/>
</dbReference>
<dbReference type="SUPFAM" id="SSF55729">
    <property type="entry name" value="Acyl-CoA N-acyltransferases (Nat)"/>
    <property type="match status" value="1"/>
</dbReference>
<dbReference type="CDD" id="cd04301">
    <property type="entry name" value="NAT_SF"/>
    <property type="match status" value="1"/>
</dbReference>
<evidence type="ECO:0000313" key="3">
    <source>
        <dbReference type="Proteomes" id="UP000051373"/>
    </source>
</evidence>
<dbReference type="InterPro" id="IPR000182">
    <property type="entry name" value="GNAT_dom"/>
</dbReference>
<dbReference type="EMBL" id="LJUJ01000024">
    <property type="protein sequence ID" value="KPK62838.1"/>
    <property type="molecule type" value="Genomic_DNA"/>
</dbReference>
<dbReference type="GO" id="GO:0016747">
    <property type="term" value="F:acyltransferase activity, transferring groups other than amino-acyl groups"/>
    <property type="evidence" value="ECO:0007669"/>
    <property type="project" value="InterPro"/>
</dbReference>
<dbReference type="InterPro" id="IPR016181">
    <property type="entry name" value="Acyl_CoA_acyltransferase"/>
</dbReference>
<feature type="domain" description="N-acetyltransferase" evidence="1">
    <location>
        <begin position="23"/>
        <end position="185"/>
    </location>
</feature>
<reference evidence="2 3" key="1">
    <citation type="journal article" date="2015" name="Microbiome">
        <title>Genomic resolution of linkages in carbon, nitrogen, and sulfur cycling among widespread estuary sediment bacteria.</title>
        <authorList>
            <person name="Baker B.J."/>
            <person name="Lazar C.S."/>
            <person name="Teske A.P."/>
            <person name="Dick G.J."/>
        </authorList>
    </citation>
    <scope>NUCLEOTIDE SEQUENCE [LARGE SCALE GENOMIC DNA]</scope>
    <source>
        <strain evidence="2">SM23_42</strain>
    </source>
</reference>
<proteinExistence type="predicted"/>
<comment type="caution">
    <text evidence="2">The sequence shown here is derived from an EMBL/GenBank/DDBJ whole genome shotgun (WGS) entry which is preliminary data.</text>
</comment>
<name>A0A0S8FQ36_UNCW3</name>
<accession>A0A0S8FQ36</accession>
<organism evidence="2 3">
    <name type="scientific">candidate division WOR_3 bacterium SM23_42</name>
    <dbReference type="NCBI Taxonomy" id="1703779"/>
    <lineage>
        <taxon>Bacteria</taxon>
        <taxon>Bacteria division WOR-3</taxon>
    </lineage>
</organism>
<dbReference type="STRING" id="1703779.AMJ83_09525"/>
<evidence type="ECO:0000313" key="2">
    <source>
        <dbReference type="EMBL" id="KPK62838.1"/>
    </source>
</evidence>
<evidence type="ECO:0000259" key="1">
    <source>
        <dbReference type="PROSITE" id="PS51186"/>
    </source>
</evidence>
<dbReference type="AlphaFoldDB" id="A0A0S8FQ36"/>
<dbReference type="Pfam" id="PF00583">
    <property type="entry name" value="Acetyltransf_1"/>
    <property type="match status" value="1"/>
</dbReference>
<gene>
    <name evidence="2" type="ORF">AMJ83_09525</name>
</gene>
<dbReference type="Proteomes" id="UP000051373">
    <property type="component" value="Unassembled WGS sequence"/>
</dbReference>
<dbReference type="PROSITE" id="PS51186">
    <property type="entry name" value="GNAT"/>
    <property type="match status" value="1"/>
</dbReference>
<protein>
    <recommendedName>
        <fullName evidence="1">N-acetyltransferase domain-containing protein</fullName>
    </recommendedName>
</protein>
<sequence>MRRRRFDGFAKAYKREVLNMYAFDLRNKMGVIAPGMAVNVSAHEKPVEARILHKSTAEERVARGEKIFVAYYQKNPIAYLFASTGDCWIGEIEDWLVIDPDEIYLYDAFTSPEYRGRGIYPLLINRAAGYFRNRSYRYTMIFATGSNTESIRGIEKCGFKCYEIVHYRNFLGWKSWHFIVGERHVGSRLSNEN</sequence>